<dbReference type="Gene3D" id="1.10.10.10">
    <property type="entry name" value="Winged helix-like DNA-binding domain superfamily/Winged helix DNA-binding domain"/>
    <property type="match status" value="1"/>
</dbReference>
<evidence type="ECO:0000313" key="4">
    <source>
        <dbReference type="Proteomes" id="UP001567537"/>
    </source>
</evidence>
<reference evidence="3 4" key="1">
    <citation type="journal article" date="2021" name="Res Sq">
        <title>Streptomyces Pimoensis sp. nov., Isolated From the Taklimakan Desert in Xinjiang, China.</title>
        <authorList>
            <person name="Zhang P."/>
            <person name="Luo X."/>
            <person name="Luo X."/>
            <person name="Liu Z."/>
            <person name="Xia Z."/>
            <person name="Wan C."/>
            <person name="zhang L."/>
        </authorList>
    </citation>
    <scope>NUCLEOTIDE SEQUENCE [LARGE SCALE GENOMIC DNA]</scope>
    <source>
        <strain evidence="3 4">TRM75549</strain>
    </source>
</reference>
<feature type="region of interest" description="Disordered" evidence="1">
    <location>
        <begin position="1"/>
        <end position="28"/>
    </location>
</feature>
<protein>
    <submittedName>
        <fullName evidence="3">Winged helix-turn-helix transcriptional regulator</fullName>
    </submittedName>
</protein>
<keyword evidence="4" id="KW-1185">Reference proteome</keyword>
<dbReference type="PROSITE" id="PS51118">
    <property type="entry name" value="HTH_HXLR"/>
    <property type="match status" value="1"/>
</dbReference>
<feature type="domain" description="HTH hxlR-type" evidence="2">
    <location>
        <begin position="1"/>
        <end position="57"/>
    </location>
</feature>
<dbReference type="InterPro" id="IPR002577">
    <property type="entry name" value="HTH_HxlR"/>
</dbReference>
<dbReference type="InterPro" id="IPR036390">
    <property type="entry name" value="WH_DNA-bd_sf"/>
</dbReference>
<gene>
    <name evidence="3" type="ORF">KYY02_03555</name>
</gene>
<name>A0ABV4IVN6_9ACTN</name>
<dbReference type="SUPFAM" id="SSF46785">
    <property type="entry name" value="Winged helix' DNA-binding domain"/>
    <property type="match status" value="1"/>
</dbReference>
<evidence type="ECO:0000256" key="1">
    <source>
        <dbReference type="SAM" id="MobiDB-lite"/>
    </source>
</evidence>
<dbReference type="Pfam" id="PF01638">
    <property type="entry name" value="HxlR"/>
    <property type="match status" value="1"/>
</dbReference>
<comment type="caution">
    <text evidence="3">The sequence shown here is derived from an EMBL/GenBank/DDBJ whole genome shotgun (WGS) entry which is preliminary data.</text>
</comment>
<accession>A0ABV4IVN6</accession>
<dbReference type="InterPro" id="IPR036388">
    <property type="entry name" value="WH-like_DNA-bd_sf"/>
</dbReference>
<dbReference type="EMBL" id="JAHWZY010000002">
    <property type="protein sequence ID" value="MEZ3177822.1"/>
    <property type="molecule type" value="Genomic_DNA"/>
</dbReference>
<sequence length="114" mass="13113">MLSDRLAQLDGTGVVERDHRPGRPPRVRHELVSSGHRLGLVLRALRDWRRRPQHKTAELRPAVRQALFTDRPTSRLTCGKAQESVRTWPSAPAQGCSKRCTPAHTRRPRPQRFR</sequence>
<dbReference type="RefSeq" id="WP_371235915.1">
    <property type="nucleotide sequence ID" value="NZ_JAHWZY010000002.1"/>
</dbReference>
<organism evidence="3 4">
    <name type="scientific">Streptomyces pimonensis</name>
    <dbReference type="NCBI Taxonomy" id="2860288"/>
    <lineage>
        <taxon>Bacteria</taxon>
        <taxon>Bacillati</taxon>
        <taxon>Actinomycetota</taxon>
        <taxon>Actinomycetes</taxon>
        <taxon>Kitasatosporales</taxon>
        <taxon>Streptomycetaceae</taxon>
        <taxon>Streptomyces</taxon>
    </lineage>
</organism>
<dbReference type="Proteomes" id="UP001567537">
    <property type="component" value="Unassembled WGS sequence"/>
</dbReference>
<proteinExistence type="predicted"/>
<feature type="region of interest" description="Disordered" evidence="1">
    <location>
        <begin position="87"/>
        <end position="114"/>
    </location>
</feature>
<feature type="compositionally biased region" description="Basic residues" evidence="1">
    <location>
        <begin position="104"/>
        <end position="114"/>
    </location>
</feature>
<feature type="compositionally biased region" description="Basic and acidic residues" evidence="1">
    <location>
        <begin position="15"/>
        <end position="28"/>
    </location>
</feature>
<evidence type="ECO:0000313" key="3">
    <source>
        <dbReference type="EMBL" id="MEZ3177822.1"/>
    </source>
</evidence>
<evidence type="ECO:0000259" key="2">
    <source>
        <dbReference type="PROSITE" id="PS51118"/>
    </source>
</evidence>